<dbReference type="AlphaFoldDB" id="A0A7V1PVX2"/>
<dbReference type="GO" id="GO:0005525">
    <property type="term" value="F:GTP binding"/>
    <property type="evidence" value="ECO:0007669"/>
    <property type="project" value="InterPro"/>
</dbReference>
<dbReference type="SMART" id="SM00173">
    <property type="entry name" value="RAS"/>
    <property type="match status" value="1"/>
</dbReference>
<organism evidence="2">
    <name type="scientific">Caldithrix abyssi</name>
    <dbReference type="NCBI Taxonomy" id="187145"/>
    <lineage>
        <taxon>Bacteria</taxon>
        <taxon>Pseudomonadati</taxon>
        <taxon>Calditrichota</taxon>
        <taxon>Calditrichia</taxon>
        <taxon>Calditrichales</taxon>
        <taxon>Calditrichaceae</taxon>
        <taxon>Caldithrix</taxon>
    </lineage>
</organism>
<dbReference type="PROSITE" id="PS51419">
    <property type="entry name" value="RAB"/>
    <property type="match status" value="1"/>
</dbReference>
<dbReference type="Proteomes" id="UP000886005">
    <property type="component" value="Unassembled WGS sequence"/>
</dbReference>
<dbReference type="SMART" id="SM00174">
    <property type="entry name" value="RHO"/>
    <property type="match status" value="1"/>
</dbReference>
<dbReference type="FunFam" id="3.40.50.300:FF:001447">
    <property type="entry name" value="Ras-related protein Rab-1B"/>
    <property type="match status" value="1"/>
</dbReference>
<accession>A0A7V1PVX2</accession>
<dbReference type="InterPro" id="IPR001806">
    <property type="entry name" value="Small_GTPase"/>
</dbReference>
<dbReference type="PRINTS" id="PR00449">
    <property type="entry name" value="RASTRNSFRMNG"/>
</dbReference>
<dbReference type="SMART" id="SM00175">
    <property type="entry name" value="RAB"/>
    <property type="match status" value="1"/>
</dbReference>
<dbReference type="InterPro" id="IPR027417">
    <property type="entry name" value="P-loop_NTPase"/>
</dbReference>
<dbReference type="CDD" id="cd00154">
    <property type="entry name" value="Rab"/>
    <property type="match status" value="1"/>
</dbReference>
<dbReference type="GO" id="GO:0003924">
    <property type="term" value="F:GTPase activity"/>
    <property type="evidence" value="ECO:0007669"/>
    <property type="project" value="InterPro"/>
</dbReference>
<dbReference type="SUPFAM" id="SSF52540">
    <property type="entry name" value="P-loop containing nucleoside triphosphate hydrolases"/>
    <property type="match status" value="1"/>
</dbReference>
<sequence>MSPIKKKICLLGDVGVGKTSLIRRFVENIFDDSYLTTIGVKVSQKRISLTGEKDVLMMIWDVEGFNKPGMVSPNYFMGAAGAMVVCDLSRQESIENLEPVIRDFHRISNKGKIVLAGNKADLVGASHPGRLLFRETARQLDLPFFETSALNGQNVAACFETLCRKIIDPS</sequence>
<dbReference type="EMBL" id="DRLD01000408">
    <property type="protein sequence ID" value="HED11877.1"/>
    <property type="molecule type" value="Genomic_DNA"/>
</dbReference>
<evidence type="ECO:0000256" key="1">
    <source>
        <dbReference type="ARBA" id="ARBA00022741"/>
    </source>
</evidence>
<dbReference type="InterPro" id="IPR005225">
    <property type="entry name" value="Small_GTP-bd"/>
</dbReference>
<name>A0A7V1PVX2_CALAY</name>
<evidence type="ECO:0000313" key="2">
    <source>
        <dbReference type="EMBL" id="HED11877.1"/>
    </source>
</evidence>
<dbReference type="NCBIfam" id="TIGR00231">
    <property type="entry name" value="small_GTP"/>
    <property type="match status" value="1"/>
</dbReference>
<reference evidence="2" key="1">
    <citation type="journal article" date="2020" name="mSystems">
        <title>Genome- and Community-Level Interaction Insights into Carbon Utilization and Element Cycling Functions of Hydrothermarchaeota in Hydrothermal Sediment.</title>
        <authorList>
            <person name="Zhou Z."/>
            <person name="Liu Y."/>
            <person name="Xu W."/>
            <person name="Pan J."/>
            <person name="Luo Z.H."/>
            <person name="Li M."/>
        </authorList>
    </citation>
    <scope>NUCLEOTIDE SEQUENCE [LARGE SCALE GENOMIC DNA]</scope>
    <source>
        <strain evidence="2">HyVt-456</strain>
    </source>
</reference>
<gene>
    <name evidence="2" type="ORF">ENJ10_14400</name>
</gene>
<comment type="caution">
    <text evidence="2">The sequence shown here is derived from an EMBL/GenBank/DDBJ whole genome shotgun (WGS) entry which is preliminary data.</text>
</comment>
<dbReference type="PANTHER" id="PTHR47978">
    <property type="match status" value="1"/>
</dbReference>
<keyword evidence="1" id="KW-0547">Nucleotide-binding</keyword>
<dbReference type="Gene3D" id="3.40.50.300">
    <property type="entry name" value="P-loop containing nucleotide triphosphate hydrolases"/>
    <property type="match status" value="1"/>
</dbReference>
<protein>
    <submittedName>
        <fullName evidence="2">GTP-binding protein</fullName>
    </submittedName>
</protein>
<dbReference type="Pfam" id="PF00071">
    <property type="entry name" value="Ras"/>
    <property type="match status" value="1"/>
</dbReference>
<proteinExistence type="predicted"/>